<comment type="caution">
    <text evidence="2">The sequence shown here is derived from an EMBL/GenBank/DDBJ whole genome shotgun (WGS) entry which is preliminary data.</text>
</comment>
<reference evidence="2" key="2">
    <citation type="journal article" date="2022" name="BMC Genomics">
        <title>Comparative genome analysis of mycobacteria focusing on tRNA and non-coding RNA.</title>
        <authorList>
            <person name="Behra P.R.K."/>
            <person name="Pettersson B.M.F."/>
            <person name="Ramesh M."/>
            <person name="Das S."/>
            <person name="Dasgupta S."/>
            <person name="Kirsebom L.A."/>
        </authorList>
    </citation>
    <scope>NUCLEOTIDE SEQUENCE</scope>
    <source>
        <strain evidence="2">DSM 45439</strain>
    </source>
</reference>
<protein>
    <submittedName>
        <fullName evidence="2">Uncharacterized protein</fullName>
    </submittedName>
</protein>
<dbReference type="AlphaFoldDB" id="A0AAW5S290"/>
<evidence type="ECO:0000256" key="1">
    <source>
        <dbReference type="SAM" id="MobiDB-lite"/>
    </source>
</evidence>
<sequence length="169" mass="19407">MSSKKGDRRYTQQVRMLWRSVAFLDRRMRSRVLEMLQNWRDLAAAALANEDLDDATRRTLKHFGNDVGAAIQRVHREGREAMAWGGNEFINYPLNARIAIEALAVGIDEHRAGRLDNDDLYRLLDVLRIDPDTVPTDTDVPEDTRERVRAAARSGQALEIPRLRNQADR</sequence>
<gene>
    <name evidence="2" type="ORF">H7I91_05175</name>
</gene>
<accession>A0AAW5S290</accession>
<name>A0AAW5S290_MYCBC</name>
<evidence type="ECO:0000313" key="2">
    <source>
        <dbReference type="EMBL" id="MCV6988704.1"/>
    </source>
</evidence>
<organism evidence="2 3">
    <name type="scientific">Mycobacterium bouchedurhonense</name>
    <dbReference type="NCBI Taxonomy" id="701041"/>
    <lineage>
        <taxon>Bacteria</taxon>
        <taxon>Bacillati</taxon>
        <taxon>Actinomycetota</taxon>
        <taxon>Actinomycetes</taxon>
        <taxon>Mycobacteriales</taxon>
        <taxon>Mycobacteriaceae</taxon>
        <taxon>Mycobacterium</taxon>
        <taxon>Mycobacterium avium complex (MAC)</taxon>
    </lineage>
</organism>
<dbReference type="RefSeq" id="WP_139800116.1">
    <property type="nucleotide sequence ID" value="NZ_JACKTG010000013.1"/>
</dbReference>
<dbReference type="Proteomes" id="UP001207588">
    <property type="component" value="Unassembled WGS sequence"/>
</dbReference>
<evidence type="ECO:0000313" key="3">
    <source>
        <dbReference type="Proteomes" id="UP001207588"/>
    </source>
</evidence>
<dbReference type="EMBL" id="JACKTG010000013">
    <property type="protein sequence ID" value="MCV6988704.1"/>
    <property type="molecule type" value="Genomic_DNA"/>
</dbReference>
<proteinExistence type="predicted"/>
<reference evidence="2" key="1">
    <citation type="submission" date="2020-07" db="EMBL/GenBank/DDBJ databases">
        <authorList>
            <person name="Pettersson B.M.F."/>
            <person name="Behra P.R.K."/>
            <person name="Ramesh M."/>
            <person name="Das S."/>
            <person name="Dasgupta S."/>
            <person name="Kirsebom L.A."/>
        </authorList>
    </citation>
    <scope>NUCLEOTIDE SEQUENCE</scope>
    <source>
        <strain evidence="2">DSM 45439</strain>
    </source>
</reference>
<feature type="region of interest" description="Disordered" evidence="1">
    <location>
        <begin position="135"/>
        <end position="169"/>
    </location>
</feature>